<protein>
    <submittedName>
        <fullName evidence="2">Uncharacterized protein</fullName>
    </submittedName>
</protein>
<gene>
    <name evidence="2" type="ORF">XELAEV_18037920mg</name>
</gene>
<organism evidence="2 3">
    <name type="scientific">Xenopus laevis</name>
    <name type="common">African clawed frog</name>
    <dbReference type="NCBI Taxonomy" id="8355"/>
    <lineage>
        <taxon>Eukaryota</taxon>
        <taxon>Metazoa</taxon>
        <taxon>Chordata</taxon>
        <taxon>Craniata</taxon>
        <taxon>Vertebrata</taxon>
        <taxon>Euteleostomi</taxon>
        <taxon>Amphibia</taxon>
        <taxon>Batrachia</taxon>
        <taxon>Anura</taxon>
        <taxon>Pipoidea</taxon>
        <taxon>Pipidae</taxon>
        <taxon>Xenopodinae</taxon>
        <taxon>Xenopus</taxon>
        <taxon>Xenopus</taxon>
    </lineage>
</organism>
<name>A0A974HB23_XENLA</name>
<feature type="region of interest" description="Disordered" evidence="1">
    <location>
        <begin position="1"/>
        <end position="20"/>
    </location>
</feature>
<reference evidence="3" key="1">
    <citation type="journal article" date="2016" name="Nature">
        <title>Genome evolution in the allotetraploid frog Xenopus laevis.</title>
        <authorList>
            <person name="Session A.M."/>
            <person name="Uno Y."/>
            <person name="Kwon T."/>
            <person name="Chapman J.A."/>
            <person name="Toyoda A."/>
            <person name="Takahashi S."/>
            <person name="Fukui A."/>
            <person name="Hikosaka A."/>
            <person name="Suzuki A."/>
            <person name="Kondo M."/>
            <person name="van Heeringen S.J."/>
            <person name="Quigley I."/>
            <person name="Heinz S."/>
            <person name="Ogino H."/>
            <person name="Ochi H."/>
            <person name="Hellsten U."/>
            <person name="Lyons J.B."/>
            <person name="Simakov O."/>
            <person name="Putnam N."/>
            <person name="Stites J."/>
            <person name="Kuroki Y."/>
            <person name="Tanaka T."/>
            <person name="Michiue T."/>
            <person name="Watanabe M."/>
            <person name="Bogdanovic O."/>
            <person name="Lister R."/>
            <person name="Georgiou G."/>
            <person name="Paranjpe S.S."/>
            <person name="van Kruijsbergen I."/>
            <person name="Shu S."/>
            <person name="Carlson J."/>
            <person name="Kinoshita T."/>
            <person name="Ohta Y."/>
            <person name="Mawaribuchi S."/>
            <person name="Jenkins J."/>
            <person name="Grimwood J."/>
            <person name="Schmutz J."/>
            <person name="Mitros T."/>
            <person name="Mozaffari S.V."/>
            <person name="Suzuki Y."/>
            <person name="Haramoto Y."/>
            <person name="Yamamoto T.S."/>
            <person name="Takagi C."/>
            <person name="Heald R."/>
            <person name="Miller K."/>
            <person name="Haudenschild C."/>
            <person name="Kitzman J."/>
            <person name="Nakayama T."/>
            <person name="Izutsu Y."/>
            <person name="Robert J."/>
            <person name="Fortriede J."/>
            <person name="Burns K."/>
            <person name="Lotay V."/>
            <person name="Karimi K."/>
            <person name="Yasuoka Y."/>
            <person name="Dichmann D.S."/>
            <person name="Flajnik M.F."/>
            <person name="Houston D.W."/>
            <person name="Shendure J."/>
            <person name="DuPasquier L."/>
            <person name="Vize P.D."/>
            <person name="Zorn A.M."/>
            <person name="Ito M."/>
            <person name="Marcotte E.M."/>
            <person name="Wallingford J.B."/>
            <person name="Ito Y."/>
            <person name="Asashima M."/>
            <person name="Ueno N."/>
            <person name="Matsuda Y."/>
            <person name="Veenstra G.J."/>
            <person name="Fujiyama A."/>
            <person name="Harland R.M."/>
            <person name="Taira M."/>
            <person name="Rokhsar D.S."/>
        </authorList>
    </citation>
    <scope>NUCLEOTIDE SEQUENCE [LARGE SCALE GENOMIC DNA]</scope>
    <source>
        <strain evidence="3">J</strain>
    </source>
</reference>
<evidence type="ECO:0000313" key="2">
    <source>
        <dbReference type="EMBL" id="OCT71011.1"/>
    </source>
</evidence>
<proteinExistence type="predicted"/>
<accession>A0A974HB23</accession>
<sequence length="71" mass="7919">MNKSGERCHPANYKGMCEDSTMSKLPNSTLNRPILTFLIQHRLLSQSQAGFMTNHRTTDLLPAQPHQGLGP</sequence>
<evidence type="ECO:0000313" key="3">
    <source>
        <dbReference type="Proteomes" id="UP000694892"/>
    </source>
</evidence>
<dbReference type="EMBL" id="CM004479">
    <property type="protein sequence ID" value="OCT71011.1"/>
    <property type="molecule type" value="Genomic_DNA"/>
</dbReference>
<dbReference type="Proteomes" id="UP000694892">
    <property type="component" value="Chromosome 7S"/>
</dbReference>
<evidence type="ECO:0000256" key="1">
    <source>
        <dbReference type="SAM" id="MobiDB-lite"/>
    </source>
</evidence>
<dbReference type="AlphaFoldDB" id="A0A974HB23"/>